<keyword evidence="5" id="KW-0653">Protein transport</keyword>
<dbReference type="GO" id="GO:0015833">
    <property type="term" value="P:peptide transport"/>
    <property type="evidence" value="ECO:0007669"/>
    <property type="project" value="UniProtKB-KW"/>
</dbReference>
<comment type="similarity">
    <text evidence="2">Belongs to the bacterial solute-binding protein 5 family.</text>
</comment>
<evidence type="ECO:0000256" key="2">
    <source>
        <dbReference type="ARBA" id="ARBA00005695"/>
    </source>
</evidence>
<keyword evidence="10" id="KW-1185">Reference proteome</keyword>
<evidence type="ECO:0000259" key="7">
    <source>
        <dbReference type="Pfam" id="PF00496"/>
    </source>
</evidence>
<dbReference type="EMBL" id="JXLC01000001">
    <property type="protein sequence ID" value="OJG93556.1"/>
    <property type="molecule type" value="Genomic_DNA"/>
</dbReference>
<dbReference type="CDD" id="cd08504">
    <property type="entry name" value="PBP2_OppA"/>
    <property type="match status" value="1"/>
</dbReference>
<dbReference type="InterPro" id="IPR030678">
    <property type="entry name" value="Peptide/Ni-bd"/>
</dbReference>
<dbReference type="Gene3D" id="3.40.190.10">
    <property type="entry name" value="Periplasmic binding protein-like II"/>
    <property type="match status" value="1"/>
</dbReference>
<dbReference type="InterPro" id="IPR023765">
    <property type="entry name" value="SBP_5_CS"/>
</dbReference>
<feature type="chain" id="PRO_5044546842" evidence="6">
    <location>
        <begin position="21"/>
        <end position="550"/>
    </location>
</feature>
<dbReference type="FunFam" id="3.10.105.10:FF:000001">
    <property type="entry name" value="Oligopeptide ABC transporter, oligopeptide-binding protein"/>
    <property type="match status" value="1"/>
</dbReference>
<protein>
    <submittedName>
        <fullName evidence="8">Peptide ABC transporter substrate-binding protein</fullName>
    </submittedName>
    <submittedName>
        <fullName evidence="9">Pheromone-binding protein</fullName>
    </submittedName>
</protein>
<dbReference type="PANTHER" id="PTHR30290">
    <property type="entry name" value="PERIPLASMIC BINDING COMPONENT OF ABC TRANSPORTER"/>
    <property type="match status" value="1"/>
</dbReference>
<dbReference type="FunFam" id="3.90.76.10:FF:000001">
    <property type="entry name" value="Oligopeptide ABC transporter substrate-binding protein"/>
    <property type="match status" value="1"/>
</dbReference>
<dbReference type="EMBL" id="CP013614">
    <property type="protein sequence ID" value="ALS02530.1"/>
    <property type="molecule type" value="Genomic_DNA"/>
</dbReference>
<dbReference type="Proteomes" id="UP000183039">
    <property type="component" value="Unassembled WGS sequence"/>
</dbReference>
<keyword evidence="3" id="KW-0813">Transport</keyword>
<evidence type="ECO:0000256" key="4">
    <source>
        <dbReference type="ARBA" id="ARBA00022729"/>
    </source>
</evidence>
<proteinExistence type="inferred from homology"/>
<dbReference type="GO" id="GO:0030288">
    <property type="term" value="C:outer membrane-bounded periplasmic space"/>
    <property type="evidence" value="ECO:0007669"/>
    <property type="project" value="UniProtKB-ARBA"/>
</dbReference>
<dbReference type="OrthoDB" id="2255988at2"/>
<evidence type="ECO:0000256" key="6">
    <source>
        <dbReference type="SAM" id="SignalP"/>
    </source>
</evidence>
<keyword evidence="5" id="KW-0571">Peptide transport</keyword>
<dbReference type="InterPro" id="IPR000914">
    <property type="entry name" value="SBP_5_dom"/>
</dbReference>
<reference evidence="9 11" key="1">
    <citation type="submission" date="2014-12" db="EMBL/GenBank/DDBJ databases">
        <title>Draft genome sequences of 29 type strains of Enterococci.</title>
        <authorList>
            <person name="Zhong Z."/>
            <person name="Sun Z."/>
            <person name="Liu W."/>
            <person name="Zhang W."/>
            <person name="Zhang H."/>
        </authorList>
    </citation>
    <scope>NUCLEOTIDE SEQUENCE [LARGE SCALE GENOMIC DNA]</scope>
    <source>
        <strain evidence="9 11">DSM 22801</strain>
    </source>
</reference>
<dbReference type="InterPro" id="IPR039424">
    <property type="entry name" value="SBP_5"/>
</dbReference>
<evidence type="ECO:0000256" key="1">
    <source>
        <dbReference type="ARBA" id="ARBA00004193"/>
    </source>
</evidence>
<dbReference type="Proteomes" id="UP000065511">
    <property type="component" value="Chromosome"/>
</dbReference>
<evidence type="ECO:0000313" key="9">
    <source>
        <dbReference type="EMBL" id="OJG93556.1"/>
    </source>
</evidence>
<dbReference type="Gene3D" id="3.90.76.10">
    <property type="entry name" value="Dipeptide-binding Protein, Domain 1"/>
    <property type="match status" value="1"/>
</dbReference>
<sequence>MKLKRSALLGLLAVSSIALAACGGGSKNADGGSGSDEKVFRYIERQEMPSADPSLATDEVSFVALNNVYEGIYRLDKDSKPQPAGAAEKAEVSEDGLTYKVKLREDAKWTDDKSVTAADYVYGWQRTVDPATGSEYAYMYNSVKNAEKISKGEMKKEELGIKAVGDYELEITLEKATPYFDYLLAFPSFLPQRQDIAEKYGKDYTTASDKAVYNGPFTLTDFDGPGTDTSWSYSKNDKYWDKDTVKLDKVAIDVVKEAPTSLNLFQDGQADEVPLSGELAQQMKNEPNYIILKGASTFYLEPNQREENSPYRNVNLRKALSYAIDRKALVEQILANGSAVPMGLVPEGLAADPKTDEDFAKELGDEVTYNVDKAKESWKKAKDELGVSTVSIDLLIDDTDNAKKMAEYLQGSLSDTLEGLKVSVSPVPFSVRLDRSNKGDFQIAVSAWGADYADPSSFLDLFTTDNSYNRGHYSNPEYDKLVESAATTNANNPEARWKDMQDAEKVIMNDMGVIPLYQKAEAHLRSEKVKDVVYHSTGAKYDFKWTYIED</sequence>
<dbReference type="PIRSF" id="PIRSF002741">
    <property type="entry name" value="MppA"/>
    <property type="match status" value="1"/>
</dbReference>
<dbReference type="PROSITE" id="PS51257">
    <property type="entry name" value="PROKAR_LIPOPROTEIN"/>
    <property type="match status" value="1"/>
</dbReference>
<reference evidence="8 10" key="2">
    <citation type="submission" date="2015-12" db="EMBL/GenBank/DDBJ databases">
        <authorList>
            <person name="Lauer A."/>
            <person name="Humrighouse B."/>
            <person name="Loparev V."/>
            <person name="Shewmaker P.L."/>
            <person name="Whitney A.M."/>
            <person name="McLaughlin R.W."/>
        </authorList>
    </citation>
    <scope>NUCLEOTIDE SEQUENCE [LARGE SCALE GENOMIC DNA]</scope>
    <source>
        <strain evidence="8 10">LMG 23085</strain>
    </source>
</reference>
<dbReference type="GO" id="GO:1904680">
    <property type="term" value="F:peptide transmembrane transporter activity"/>
    <property type="evidence" value="ECO:0007669"/>
    <property type="project" value="TreeGrafter"/>
</dbReference>
<evidence type="ECO:0000313" key="8">
    <source>
        <dbReference type="EMBL" id="ALS02530.1"/>
    </source>
</evidence>
<dbReference type="RefSeq" id="WP_071876149.1">
    <property type="nucleotide sequence ID" value="NZ_JXLC01000001.1"/>
</dbReference>
<gene>
    <name evidence="8" type="ORF">ATZ33_14430</name>
    <name evidence="9" type="ORF">RV15_GL000158</name>
</gene>
<dbReference type="SUPFAM" id="SSF53850">
    <property type="entry name" value="Periplasmic binding protein-like II"/>
    <property type="match status" value="1"/>
</dbReference>
<evidence type="ECO:0000256" key="5">
    <source>
        <dbReference type="ARBA" id="ARBA00022856"/>
    </source>
</evidence>
<evidence type="ECO:0000256" key="3">
    <source>
        <dbReference type="ARBA" id="ARBA00022448"/>
    </source>
</evidence>
<dbReference type="GO" id="GO:0043190">
    <property type="term" value="C:ATP-binding cassette (ABC) transporter complex"/>
    <property type="evidence" value="ECO:0007669"/>
    <property type="project" value="InterPro"/>
</dbReference>
<organism evidence="9 11">
    <name type="scientific">Enterococcus silesiacus</name>
    <dbReference type="NCBI Taxonomy" id="332949"/>
    <lineage>
        <taxon>Bacteria</taxon>
        <taxon>Bacillati</taxon>
        <taxon>Bacillota</taxon>
        <taxon>Bacilli</taxon>
        <taxon>Lactobacillales</taxon>
        <taxon>Enterococcaceae</taxon>
        <taxon>Enterococcus</taxon>
    </lineage>
</organism>
<dbReference type="PROSITE" id="PS01040">
    <property type="entry name" value="SBP_BACTERIAL_5"/>
    <property type="match status" value="1"/>
</dbReference>
<evidence type="ECO:0000313" key="10">
    <source>
        <dbReference type="Proteomes" id="UP000065511"/>
    </source>
</evidence>
<dbReference type="PANTHER" id="PTHR30290:SF10">
    <property type="entry name" value="PERIPLASMIC OLIGOPEPTIDE-BINDING PROTEIN-RELATED"/>
    <property type="match status" value="1"/>
</dbReference>
<dbReference type="Pfam" id="PF00496">
    <property type="entry name" value="SBP_bac_5"/>
    <property type="match status" value="1"/>
</dbReference>
<keyword evidence="4 6" id="KW-0732">Signal</keyword>
<feature type="signal peptide" evidence="6">
    <location>
        <begin position="1"/>
        <end position="20"/>
    </location>
</feature>
<name>A0A0S3KE54_9ENTE</name>
<comment type="subcellular location">
    <subcellularLocation>
        <location evidence="1">Cell membrane</location>
        <topology evidence="1">Lipid-anchor</topology>
    </subcellularLocation>
</comment>
<accession>A0A0S3KE54</accession>
<feature type="domain" description="Solute-binding protein family 5" evidence="7">
    <location>
        <begin position="83"/>
        <end position="467"/>
    </location>
</feature>
<evidence type="ECO:0000313" key="11">
    <source>
        <dbReference type="Proteomes" id="UP000183039"/>
    </source>
</evidence>
<dbReference type="AlphaFoldDB" id="A0A0S3KE54"/>
<dbReference type="KEGG" id="ess:ATZ33_14430"/>
<dbReference type="Gene3D" id="3.10.105.10">
    <property type="entry name" value="Dipeptide-binding Protein, Domain 3"/>
    <property type="match status" value="1"/>
</dbReference>